<dbReference type="AlphaFoldDB" id="A0A1L7D4P0"/>
<sequence>MGRKKPSGATPALTLLDKAGVPYSVHSFDSGQADFGAQAARELQVDPARVFKTLVIDAGFLAVCLVPVDSKLSLKKAARAFGAPKATMADPKRAERSSGYVTGGISPLGQRTVLPTAVDDSALQHETIFFSGGRRGLDIEISPKDLEKLLELSFYPLAQ</sequence>
<dbReference type="InterPro" id="IPR004369">
    <property type="entry name" value="Prolyl-tRNA_editing_YbaK/EbsC"/>
</dbReference>
<keyword evidence="3 4" id="KW-0456">Lyase</keyword>
<organism evidence="6 7">
    <name type="scientific">Corynebacterium phocae</name>
    <dbReference type="NCBI Taxonomy" id="161895"/>
    <lineage>
        <taxon>Bacteria</taxon>
        <taxon>Bacillati</taxon>
        <taxon>Actinomycetota</taxon>
        <taxon>Actinomycetes</taxon>
        <taxon>Mycobacteriales</taxon>
        <taxon>Corynebacteriaceae</taxon>
        <taxon>Corynebacterium</taxon>
    </lineage>
</organism>
<dbReference type="Proteomes" id="UP000185491">
    <property type="component" value="Chromosome"/>
</dbReference>
<evidence type="ECO:0000256" key="2">
    <source>
        <dbReference type="ARBA" id="ARBA00022917"/>
    </source>
</evidence>
<keyword evidence="2 4" id="KW-0648">Protein biosynthesis</keyword>
<evidence type="ECO:0000313" key="7">
    <source>
        <dbReference type="Proteomes" id="UP000185491"/>
    </source>
</evidence>
<feature type="domain" description="YbaK/aminoacyl-tRNA synthetase-associated" evidence="5">
    <location>
        <begin position="37"/>
        <end position="149"/>
    </location>
</feature>
<dbReference type="GO" id="GO:0002161">
    <property type="term" value="F:aminoacyl-tRNA deacylase activity"/>
    <property type="evidence" value="ECO:0007669"/>
    <property type="project" value="InterPro"/>
</dbReference>
<dbReference type="STRING" id="161895.CPHO_09495"/>
<comment type="similarity">
    <text evidence="1 4">Belongs to the prolyl-tRNA editing family. YbaK/EbsC subfamily.</text>
</comment>
<dbReference type="CDD" id="cd00002">
    <property type="entry name" value="YbaK_deacylase"/>
    <property type="match status" value="1"/>
</dbReference>
<gene>
    <name evidence="6" type="ORF">CPHO_09495</name>
</gene>
<dbReference type="PANTHER" id="PTHR30411">
    <property type="entry name" value="CYTOPLASMIC PROTEIN"/>
    <property type="match status" value="1"/>
</dbReference>
<evidence type="ECO:0000256" key="1">
    <source>
        <dbReference type="ARBA" id="ARBA00009798"/>
    </source>
</evidence>
<reference evidence="6 7" key="1">
    <citation type="submission" date="2014-08" db="EMBL/GenBank/DDBJ databases">
        <title>Complete genome sequence of Corynebacterium phocae M408/89/1(T)(=DSM 44612(T)), isolated from the common seal (Phoca vitulina).</title>
        <authorList>
            <person name="Ruckert C."/>
            <person name="Albersmeier A."/>
            <person name="Winkler A."/>
            <person name="Kalinowski J."/>
        </authorList>
    </citation>
    <scope>NUCLEOTIDE SEQUENCE [LARGE SCALE GENOMIC DNA]</scope>
    <source>
        <strain evidence="6 7">M408/89/1</strain>
    </source>
</reference>
<keyword evidence="7" id="KW-1185">Reference proteome</keyword>
<dbReference type="GO" id="GO:0016829">
    <property type="term" value="F:lyase activity"/>
    <property type="evidence" value="ECO:0007669"/>
    <property type="project" value="UniProtKB-KW"/>
</dbReference>
<dbReference type="InterPro" id="IPR036754">
    <property type="entry name" value="YbaK/aa-tRNA-synt-asso_dom_sf"/>
</dbReference>
<dbReference type="PANTHER" id="PTHR30411:SF0">
    <property type="entry name" value="CYS-TRNA(PRO)_CYS-TRNA(CYS) DEACYLASE YBAK"/>
    <property type="match status" value="1"/>
</dbReference>
<dbReference type="RefSeq" id="WP_075735257.1">
    <property type="nucleotide sequence ID" value="NZ_CP009249.1"/>
</dbReference>
<dbReference type="KEGG" id="cpho:CPHO_09495"/>
<evidence type="ECO:0000313" key="6">
    <source>
        <dbReference type="EMBL" id="APT93080.1"/>
    </source>
</evidence>
<dbReference type="Pfam" id="PF04073">
    <property type="entry name" value="tRNA_edit"/>
    <property type="match status" value="1"/>
</dbReference>
<evidence type="ECO:0000259" key="5">
    <source>
        <dbReference type="Pfam" id="PF04073"/>
    </source>
</evidence>
<protein>
    <recommendedName>
        <fullName evidence="4">Cys-tRNA(Pro)/Cys-tRNA(Cys) deacylase</fullName>
        <ecNumber evidence="4">4.2.-.-</ecNumber>
    </recommendedName>
</protein>
<dbReference type="Gene3D" id="3.90.960.10">
    <property type="entry name" value="YbaK/aminoacyl-tRNA synthetase-associated domain"/>
    <property type="match status" value="1"/>
</dbReference>
<dbReference type="EMBL" id="CP009249">
    <property type="protein sequence ID" value="APT93080.1"/>
    <property type="molecule type" value="Genomic_DNA"/>
</dbReference>
<evidence type="ECO:0000256" key="4">
    <source>
        <dbReference type="PIRNR" id="PIRNR006181"/>
    </source>
</evidence>
<dbReference type="GO" id="GO:0006412">
    <property type="term" value="P:translation"/>
    <property type="evidence" value="ECO:0007669"/>
    <property type="project" value="UniProtKB-KW"/>
</dbReference>
<evidence type="ECO:0000256" key="3">
    <source>
        <dbReference type="ARBA" id="ARBA00023239"/>
    </source>
</evidence>
<dbReference type="PIRSF" id="PIRSF006181">
    <property type="entry name" value="EbsC_YbaK"/>
    <property type="match status" value="1"/>
</dbReference>
<dbReference type="NCBIfam" id="TIGR00011">
    <property type="entry name" value="YbaK_EbsC"/>
    <property type="match status" value="1"/>
</dbReference>
<dbReference type="InterPro" id="IPR007214">
    <property type="entry name" value="YbaK/aa-tRNA-synth-assoc-dom"/>
</dbReference>
<dbReference type="EC" id="4.2.-.-" evidence="4"/>
<dbReference type="OrthoDB" id="9809296at2"/>
<accession>A0A1L7D4P0</accession>
<name>A0A1L7D4P0_9CORY</name>
<dbReference type="SUPFAM" id="SSF55826">
    <property type="entry name" value="YbaK/ProRS associated domain"/>
    <property type="match status" value="1"/>
</dbReference>
<proteinExistence type="inferred from homology"/>